<dbReference type="Proteomes" id="UP001055811">
    <property type="component" value="Linkage Group LG08"/>
</dbReference>
<proteinExistence type="predicted"/>
<accession>A0ACB8ZTF0</accession>
<gene>
    <name evidence="1" type="ORF">L2E82_45477</name>
</gene>
<keyword evidence="2" id="KW-1185">Reference proteome</keyword>
<evidence type="ECO:0000313" key="2">
    <source>
        <dbReference type="Proteomes" id="UP001055811"/>
    </source>
</evidence>
<sequence length="78" mass="8600">MMRIAGIAGKNPPSPLCLAAEKKNNGALPWVGTDEQPRPADVSERWSRGAIPDKHHQMGDARRREAAARLESEVVFPR</sequence>
<name>A0ACB8ZTF0_CICIN</name>
<organism evidence="1 2">
    <name type="scientific">Cichorium intybus</name>
    <name type="common">Chicory</name>
    <dbReference type="NCBI Taxonomy" id="13427"/>
    <lineage>
        <taxon>Eukaryota</taxon>
        <taxon>Viridiplantae</taxon>
        <taxon>Streptophyta</taxon>
        <taxon>Embryophyta</taxon>
        <taxon>Tracheophyta</taxon>
        <taxon>Spermatophyta</taxon>
        <taxon>Magnoliopsida</taxon>
        <taxon>eudicotyledons</taxon>
        <taxon>Gunneridae</taxon>
        <taxon>Pentapetalae</taxon>
        <taxon>asterids</taxon>
        <taxon>campanulids</taxon>
        <taxon>Asterales</taxon>
        <taxon>Asteraceae</taxon>
        <taxon>Cichorioideae</taxon>
        <taxon>Cichorieae</taxon>
        <taxon>Cichoriinae</taxon>
        <taxon>Cichorium</taxon>
    </lineage>
</organism>
<protein>
    <submittedName>
        <fullName evidence="1">Uncharacterized protein</fullName>
    </submittedName>
</protein>
<evidence type="ECO:0000313" key="1">
    <source>
        <dbReference type="EMBL" id="KAI3700838.1"/>
    </source>
</evidence>
<reference evidence="1 2" key="2">
    <citation type="journal article" date="2022" name="Mol. Ecol. Resour.">
        <title>The genomes of chicory, endive, great burdock and yacon provide insights into Asteraceae paleo-polyploidization history and plant inulin production.</title>
        <authorList>
            <person name="Fan W."/>
            <person name="Wang S."/>
            <person name="Wang H."/>
            <person name="Wang A."/>
            <person name="Jiang F."/>
            <person name="Liu H."/>
            <person name="Zhao H."/>
            <person name="Xu D."/>
            <person name="Zhang Y."/>
        </authorList>
    </citation>
    <scope>NUCLEOTIDE SEQUENCE [LARGE SCALE GENOMIC DNA]</scope>
    <source>
        <strain evidence="2">cv. Punajuju</strain>
        <tissue evidence="1">Leaves</tissue>
    </source>
</reference>
<reference evidence="2" key="1">
    <citation type="journal article" date="2022" name="Mol. Ecol. Resour.">
        <title>The genomes of chicory, endive, great burdock and yacon provide insights into Asteraceae palaeo-polyploidization history and plant inulin production.</title>
        <authorList>
            <person name="Fan W."/>
            <person name="Wang S."/>
            <person name="Wang H."/>
            <person name="Wang A."/>
            <person name="Jiang F."/>
            <person name="Liu H."/>
            <person name="Zhao H."/>
            <person name="Xu D."/>
            <person name="Zhang Y."/>
        </authorList>
    </citation>
    <scope>NUCLEOTIDE SEQUENCE [LARGE SCALE GENOMIC DNA]</scope>
    <source>
        <strain evidence="2">cv. Punajuju</strain>
    </source>
</reference>
<comment type="caution">
    <text evidence="1">The sequence shown here is derived from an EMBL/GenBank/DDBJ whole genome shotgun (WGS) entry which is preliminary data.</text>
</comment>
<dbReference type="EMBL" id="CM042016">
    <property type="protein sequence ID" value="KAI3700838.1"/>
    <property type="molecule type" value="Genomic_DNA"/>
</dbReference>